<sequence length="59" mass="7069">MRRILDWQPRCDSTPSVDPLFSLRYRSIVLRFSGCDARVFEHFEGRFQLRKWLEHVGAS</sequence>
<gene>
    <name evidence="1" type="ORF">MSZNOR_2156</name>
</gene>
<keyword evidence="2" id="KW-1185">Reference proteome</keyword>
<dbReference type="Proteomes" id="UP001162030">
    <property type="component" value="Chromosome"/>
</dbReference>
<protein>
    <submittedName>
        <fullName evidence="1">Uncharacterized protein</fullName>
    </submittedName>
</protein>
<name>A0ABN8X5B1_9GAMM</name>
<proteinExistence type="predicted"/>
<accession>A0ABN8X5B1</accession>
<organism evidence="1 2">
    <name type="scientific">Methylocaldum szegediense</name>
    <dbReference type="NCBI Taxonomy" id="73780"/>
    <lineage>
        <taxon>Bacteria</taxon>
        <taxon>Pseudomonadati</taxon>
        <taxon>Pseudomonadota</taxon>
        <taxon>Gammaproteobacteria</taxon>
        <taxon>Methylococcales</taxon>
        <taxon>Methylococcaceae</taxon>
        <taxon>Methylocaldum</taxon>
    </lineage>
</organism>
<evidence type="ECO:0000313" key="2">
    <source>
        <dbReference type="Proteomes" id="UP001162030"/>
    </source>
</evidence>
<dbReference type="EMBL" id="OX458333">
    <property type="protein sequence ID" value="CAI8831660.1"/>
    <property type="molecule type" value="Genomic_DNA"/>
</dbReference>
<evidence type="ECO:0000313" key="1">
    <source>
        <dbReference type="EMBL" id="CAI8831660.1"/>
    </source>
</evidence>
<reference evidence="1 2" key="1">
    <citation type="submission" date="2023-03" db="EMBL/GenBank/DDBJ databases">
        <authorList>
            <person name="Pearce D."/>
        </authorList>
    </citation>
    <scope>NUCLEOTIDE SEQUENCE [LARGE SCALE GENOMIC DNA]</scope>
    <source>
        <strain evidence="1">Msz</strain>
    </source>
</reference>